<name>A0A3E3E0X2_9FIRM</name>
<evidence type="ECO:0000313" key="1">
    <source>
        <dbReference type="EMBL" id="RGD75200.1"/>
    </source>
</evidence>
<dbReference type="RefSeq" id="WP_007050201.1">
    <property type="nucleotide sequence ID" value="NZ_CABKNJ010000001.1"/>
</dbReference>
<protein>
    <submittedName>
        <fullName evidence="1">Uncharacterized protein</fullName>
    </submittedName>
</protein>
<dbReference type="EMBL" id="QUSM01000002">
    <property type="protein sequence ID" value="RGD75200.1"/>
    <property type="molecule type" value="Genomic_DNA"/>
</dbReference>
<reference evidence="1 2" key="1">
    <citation type="submission" date="2018-08" db="EMBL/GenBank/DDBJ databases">
        <title>A genome reference for cultivated species of the human gut microbiota.</title>
        <authorList>
            <person name="Zou Y."/>
            <person name="Xue W."/>
            <person name="Luo G."/>
        </authorList>
    </citation>
    <scope>NUCLEOTIDE SEQUENCE [LARGE SCALE GENOMIC DNA]</scope>
    <source>
        <strain evidence="1 2">AM25-6</strain>
    </source>
</reference>
<accession>A0A3E3E0X2</accession>
<comment type="caution">
    <text evidence="1">The sequence shown here is derived from an EMBL/GenBank/DDBJ whole genome shotgun (WGS) entry which is preliminary data.</text>
</comment>
<dbReference type="Proteomes" id="UP000261212">
    <property type="component" value="Unassembled WGS sequence"/>
</dbReference>
<gene>
    <name evidence="1" type="ORF">DW687_02435</name>
</gene>
<proteinExistence type="predicted"/>
<dbReference type="AlphaFoldDB" id="A0A3E3E0X2"/>
<dbReference type="GeneID" id="98000519"/>
<evidence type="ECO:0000313" key="2">
    <source>
        <dbReference type="Proteomes" id="UP000261212"/>
    </source>
</evidence>
<organism evidence="1 2">
    <name type="scientific">Anaerofustis stercorihominis</name>
    <dbReference type="NCBI Taxonomy" id="214853"/>
    <lineage>
        <taxon>Bacteria</taxon>
        <taxon>Bacillati</taxon>
        <taxon>Bacillota</taxon>
        <taxon>Clostridia</taxon>
        <taxon>Eubacteriales</taxon>
        <taxon>Eubacteriaceae</taxon>
        <taxon>Anaerofustis</taxon>
    </lineage>
</organism>
<sequence length="64" mass="7610">MKTKFNELKVSNDKYDVYVTQKVFFGYTLKKFLKGTFYDIVQKIDINENLSNEELEQIAYGMLD</sequence>